<evidence type="ECO:0000313" key="7">
    <source>
        <dbReference type="Proteomes" id="UP000255066"/>
    </source>
</evidence>
<evidence type="ECO:0000256" key="1">
    <source>
        <dbReference type="ARBA" id="ARBA00022737"/>
    </source>
</evidence>
<dbReference type="Proteomes" id="UP000255066">
    <property type="component" value="Unassembled WGS sequence"/>
</dbReference>
<dbReference type="EMBL" id="LNXT01000015">
    <property type="protein sequence ID" value="KTC72519.1"/>
    <property type="molecule type" value="Genomic_DNA"/>
</dbReference>
<organism evidence="5 7">
    <name type="scientific">Legionella birminghamensis</name>
    <dbReference type="NCBI Taxonomy" id="28083"/>
    <lineage>
        <taxon>Bacteria</taxon>
        <taxon>Pseudomonadati</taxon>
        <taxon>Pseudomonadota</taxon>
        <taxon>Gammaproteobacteria</taxon>
        <taxon>Legionellales</taxon>
        <taxon>Legionellaceae</taxon>
        <taxon>Legionella</taxon>
    </lineage>
</organism>
<name>A0A378I7Q4_9GAMM</name>
<protein>
    <submittedName>
        <fullName evidence="5">Ankyrin repeats (3 copies)</fullName>
    </submittedName>
</protein>
<accession>A0A378I7Q4</accession>
<dbReference type="PANTHER" id="PTHR24198:SF165">
    <property type="entry name" value="ANKYRIN REPEAT-CONTAINING PROTEIN-RELATED"/>
    <property type="match status" value="1"/>
</dbReference>
<dbReference type="AlphaFoldDB" id="A0A378I7Q4"/>
<sequence>MSLFEVQSVEELKKMIVTINPADLTQQNAQKQTPIAYYASKGEWDKVEALLNPDNDIKDSQMFAEVIVLARKAKQDLLVQKLFDLVHPQTHWLIQNEEGNKDIAPLHLFIMRQKKEHIAILASTADLSLKGPGTATRRGYTAVRLASIYHDWETVKLLSKENTDELDTFQYGGAMLHAVHQKQYELAIALAKKGARLNYAIGCGEEGALNCFHIAVRKNHTVFLELLIAAQIRSSNQDVLEQKFRGHTPIEWAILCKHWHLIPLMAKMKPANPKAAGYVAAYKKAMKKADMFTPETLEALRIAAQVEKEGTPQKPVNKDTAKGSPPPAQKPNSDRLYEATQKLFLAAQEDAQLLSAFRKIYTALYNGQSSFLKSASFLDKHENITLKLIDGYCREKPASRTSKAMVLAQKYVKDMTNIELVKEIHQYAYEHSGFFKRSPNRAKLNSARAQEAYINANADSRTGQIRSALRQ</sequence>
<gene>
    <name evidence="4" type="ORF">Lbir_1294</name>
    <name evidence="5" type="ORF">NCTC12437_00411</name>
</gene>
<feature type="compositionally biased region" description="Basic and acidic residues" evidence="3">
    <location>
        <begin position="308"/>
        <end position="321"/>
    </location>
</feature>
<dbReference type="Gene3D" id="1.25.40.20">
    <property type="entry name" value="Ankyrin repeat-containing domain"/>
    <property type="match status" value="1"/>
</dbReference>
<dbReference type="InterPro" id="IPR036770">
    <property type="entry name" value="Ankyrin_rpt-contain_sf"/>
</dbReference>
<feature type="region of interest" description="Disordered" evidence="3">
    <location>
        <begin position="308"/>
        <end position="333"/>
    </location>
</feature>
<dbReference type="OrthoDB" id="5652268at2"/>
<keyword evidence="6" id="KW-1185">Reference proteome</keyword>
<dbReference type="PANTHER" id="PTHR24198">
    <property type="entry name" value="ANKYRIN REPEAT AND PROTEIN KINASE DOMAIN-CONTAINING PROTEIN"/>
    <property type="match status" value="1"/>
</dbReference>
<dbReference type="EMBL" id="UGNW01000001">
    <property type="protein sequence ID" value="STX30651.1"/>
    <property type="molecule type" value="Genomic_DNA"/>
</dbReference>
<evidence type="ECO:0000256" key="2">
    <source>
        <dbReference type="ARBA" id="ARBA00023043"/>
    </source>
</evidence>
<dbReference type="InterPro" id="IPR002110">
    <property type="entry name" value="Ankyrin_rpt"/>
</dbReference>
<dbReference type="RefSeq" id="WP_058523372.1">
    <property type="nucleotide sequence ID" value="NZ_CAAAHV010000002.1"/>
</dbReference>
<evidence type="ECO:0000313" key="5">
    <source>
        <dbReference type="EMBL" id="STX30651.1"/>
    </source>
</evidence>
<keyword evidence="2" id="KW-0040">ANK repeat</keyword>
<reference evidence="4 6" key="1">
    <citation type="submission" date="2015-11" db="EMBL/GenBank/DDBJ databases">
        <title>Genomic analysis of 38 Legionella species identifies large and diverse effector repertoires.</title>
        <authorList>
            <person name="Burstein D."/>
            <person name="Amaro F."/>
            <person name="Zusman T."/>
            <person name="Lifshitz Z."/>
            <person name="Cohen O."/>
            <person name="Gilbert J.A."/>
            <person name="Pupko T."/>
            <person name="Shuman H.A."/>
            <person name="Segal G."/>
        </authorList>
    </citation>
    <scope>NUCLEOTIDE SEQUENCE [LARGE SCALE GENOMIC DNA]</scope>
    <source>
        <strain evidence="4 6">CDC#1407-AL-14</strain>
    </source>
</reference>
<reference evidence="5 7" key="2">
    <citation type="submission" date="2018-06" db="EMBL/GenBank/DDBJ databases">
        <authorList>
            <consortium name="Pathogen Informatics"/>
            <person name="Doyle S."/>
        </authorList>
    </citation>
    <scope>NUCLEOTIDE SEQUENCE [LARGE SCALE GENOMIC DNA]</scope>
    <source>
        <strain evidence="5 7">NCTC12437</strain>
    </source>
</reference>
<evidence type="ECO:0000313" key="4">
    <source>
        <dbReference type="EMBL" id="KTC72519.1"/>
    </source>
</evidence>
<evidence type="ECO:0000313" key="6">
    <source>
        <dbReference type="Proteomes" id="UP000054735"/>
    </source>
</evidence>
<dbReference type="Proteomes" id="UP000054735">
    <property type="component" value="Unassembled WGS sequence"/>
</dbReference>
<keyword evidence="1" id="KW-0677">Repeat</keyword>
<evidence type="ECO:0000256" key="3">
    <source>
        <dbReference type="SAM" id="MobiDB-lite"/>
    </source>
</evidence>
<dbReference type="SMART" id="SM00248">
    <property type="entry name" value="ANK"/>
    <property type="match status" value="5"/>
</dbReference>
<dbReference type="SUPFAM" id="SSF48403">
    <property type="entry name" value="Ankyrin repeat"/>
    <property type="match status" value="1"/>
</dbReference>
<proteinExistence type="predicted"/>